<gene>
    <name evidence="2" type="ORF">GMD78_12680</name>
</gene>
<proteinExistence type="predicted"/>
<dbReference type="AlphaFoldDB" id="A0A6N8FP51"/>
<dbReference type="EMBL" id="WOCA01000009">
    <property type="protein sequence ID" value="MUK89228.1"/>
    <property type="molecule type" value="Genomic_DNA"/>
</dbReference>
<dbReference type="SUPFAM" id="SSF141371">
    <property type="entry name" value="PilZ domain-like"/>
    <property type="match status" value="1"/>
</dbReference>
<dbReference type="Proteomes" id="UP000469125">
    <property type="component" value="Unassembled WGS sequence"/>
</dbReference>
<organism evidence="2 3">
    <name type="scientific">Ornithinibacillus caprae</name>
    <dbReference type="NCBI Taxonomy" id="2678566"/>
    <lineage>
        <taxon>Bacteria</taxon>
        <taxon>Bacillati</taxon>
        <taxon>Bacillota</taxon>
        <taxon>Bacilli</taxon>
        <taxon>Bacillales</taxon>
        <taxon>Bacillaceae</taxon>
        <taxon>Ornithinibacillus</taxon>
    </lineage>
</organism>
<feature type="domain" description="PilZ" evidence="1">
    <location>
        <begin position="13"/>
        <end position="115"/>
    </location>
</feature>
<comment type="caution">
    <text evidence="2">The sequence shown here is derived from an EMBL/GenBank/DDBJ whole genome shotgun (WGS) entry which is preliminary data.</text>
</comment>
<sequence>MGDILMRYKRDEAFRFEFGEPLSIVFTIEQLNGKSVTSSDGEAKMLDISLNGMKILTSLNIPVYGNDVWVSISFSLNNSTYKIRGTLVWVEKNFDEYVYGVHCENDPELQDDLLNDLKVLGKKMANRK</sequence>
<dbReference type="Pfam" id="PF07238">
    <property type="entry name" value="PilZ"/>
    <property type="match status" value="1"/>
</dbReference>
<dbReference type="Gene3D" id="2.40.10.220">
    <property type="entry name" value="predicted glycosyltransferase like domains"/>
    <property type="match status" value="1"/>
</dbReference>
<evidence type="ECO:0000259" key="1">
    <source>
        <dbReference type="Pfam" id="PF07238"/>
    </source>
</evidence>
<name>A0A6N8FP51_9BACI</name>
<keyword evidence="3" id="KW-1185">Reference proteome</keyword>
<dbReference type="GO" id="GO:0035438">
    <property type="term" value="F:cyclic-di-GMP binding"/>
    <property type="evidence" value="ECO:0007669"/>
    <property type="project" value="InterPro"/>
</dbReference>
<reference evidence="2 3" key="1">
    <citation type="submission" date="2019-11" db="EMBL/GenBank/DDBJ databases">
        <authorList>
            <person name="Li X."/>
        </authorList>
    </citation>
    <scope>NUCLEOTIDE SEQUENCE [LARGE SCALE GENOMIC DNA]</scope>
    <source>
        <strain evidence="2 3">L9</strain>
    </source>
</reference>
<accession>A0A6N8FP51</accession>
<protein>
    <recommendedName>
        <fullName evidence="1">PilZ domain-containing protein</fullName>
    </recommendedName>
</protein>
<evidence type="ECO:0000313" key="2">
    <source>
        <dbReference type="EMBL" id="MUK89228.1"/>
    </source>
</evidence>
<evidence type="ECO:0000313" key="3">
    <source>
        <dbReference type="Proteomes" id="UP000469125"/>
    </source>
</evidence>
<dbReference type="InterPro" id="IPR009875">
    <property type="entry name" value="PilZ_domain"/>
</dbReference>